<dbReference type="Gene3D" id="3.40.50.1000">
    <property type="entry name" value="HAD superfamily/HAD-like"/>
    <property type="match status" value="1"/>
</dbReference>
<dbReference type="Pfam" id="PF00702">
    <property type="entry name" value="Hydrolase"/>
    <property type="match status" value="1"/>
</dbReference>
<dbReference type="EC" id="3.11.1.1" evidence="1"/>
<dbReference type="GO" id="GO:0006281">
    <property type="term" value="P:DNA repair"/>
    <property type="evidence" value="ECO:0007669"/>
    <property type="project" value="TreeGrafter"/>
</dbReference>
<evidence type="ECO:0000313" key="1">
    <source>
        <dbReference type="EMBL" id="AKA95151.1"/>
    </source>
</evidence>
<dbReference type="SFLD" id="SFLDS00003">
    <property type="entry name" value="Haloacid_Dehalogenase"/>
    <property type="match status" value="1"/>
</dbReference>
<dbReference type="AlphaFoldDB" id="A0A0F6PPR7"/>
<gene>
    <name evidence="1" type="primary">phnX</name>
</gene>
<dbReference type="PANTHER" id="PTHR43434">
    <property type="entry name" value="PHOSPHOGLYCOLATE PHOSPHATASE"/>
    <property type="match status" value="1"/>
</dbReference>
<dbReference type="InterPro" id="IPR050155">
    <property type="entry name" value="HAD-like_hydrolase_sf"/>
</dbReference>
<dbReference type="PANTHER" id="PTHR43434:SF19">
    <property type="entry name" value="PHOSPHONOACETALDEHYDE HYDROLASE"/>
    <property type="match status" value="1"/>
</dbReference>
<proteinExistence type="evidence at transcript level"/>
<dbReference type="GO" id="GO:0005829">
    <property type="term" value="C:cytosol"/>
    <property type="evidence" value="ECO:0007669"/>
    <property type="project" value="TreeGrafter"/>
</dbReference>
<dbReference type="GO" id="GO:0050194">
    <property type="term" value="F:phosphonoacetaldehyde hydrolase activity"/>
    <property type="evidence" value="ECO:0007669"/>
    <property type="project" value="UniProtKB-EC"/>
</dbReference>
<dbReference type="EMBL" id="KM209363">
    <property type="protein sequence ID" value="AKA95151.1"/>
    <property type="molecule type" value="mRNA"/>
</dbReference>
<sequence length="238" mass="25457">MATDTCLPADVELVLFDMAGTTVDDDVDGMPLVIAAFRATFKAYDGSEVSLDNANAVRGYEKKEALRRLLCSQRGLAEGTADEAEVDSLFAIFKVELDKLTANMKKEIAGTTETFSILREHGIRICVGSGFPAKVVESIVEAMGWTVDCAFSSEALGAGRPDPVMVKAAMEKCSISDSRKVVKVGDTVVDIEEGKNGGAWTVAVLTGTQSREKLAAASPDCIIESVADLPKLFQWPKL</sequence>
<name>A0A0F6PPR7_KARVE</name>
<protein>
    <submittedName>
        <fullName evidence="1">Phosphonoacetaldehyde hydrolase</fullName>
        <ecNumber evidence="1">3.11.1.1</ecNumber>
    </submittedName>
</protein>
<organism evidence="1">
    <name type="scientific">Karlodinium veneficum</name>
    <name type="common">Dinoflagellate</name>
    <name type="synonym">Karlodinium micrum</name>
    <dbReference type="NCBI Taxonomy" id="407301"/>
    <lineage>
        <taxon>Eukaryota</taxon>
        <taxon>Sar</taxon>
        <taxon>Alveolata</taxon>
        <taxon>Dinophyceae</taxon>
        <taxon>Gymnodiniales</taxon>
        <taxon>Kareniaceae</taxon>
        <taxon>Karlodinium</taxon>
    </lineage>
</organism>
<dbReference type="Gene3D" id="1.10.150.240">
    <property type="entry name" value="Putative phosphatase, domain 2"/>
    <property type="match status" value="1"/>
</dbReference>
<keyword evidence="1" id="KW-0378">Hydrolase</keyword>
<dbReference type="GO" id="GO:0008967">
    <property type="term" value="F:phosphoglycolate phosphatase activity"/>
    <property type="evidence" value="ECO:0007669"/>
    <property type="project" value="TreeGrafter"/>
</dbReference>
<dbReference type="InterPro" id="IPR006439">
    <property type="entry name" value="HAD-SF_hydro_IA"/>
</dbReference>
<dbReference type="NCBIfam" id="TIGR01549">
    <property type="entry name" value="HAD-SF-IA-v1"/>
    <property type="match status" value="1"/>
</dbReference>
<dbReference type="SFLD" id="SFLDG01129">
    <property type="entry name" value="C1.5:_HAD__Beta-PGM__Phosphata"/>
    <property type="match status" value="1"/>
</dbReference>
<dbReference type="InterPro" id="IPR023214">
    <property type="entry name" value="HAD_sf"/>
</dbReference>
<accession>A0A0F6PPR7</accession>
<reference evidence="1" key="1">
    <citation type="submission" date="2014-07" db="EMBL/GenBank/DDBJ databases">
        <title>Phosphonate utilization as a P source in dinoflagellate.</title>
        <authorList>
            <person name="Cui Y."/>
        </authorList>
    </citation>
    <scope>NUCLEOTIDE SEQUENCE</scope>
</reference>
<dbReference type="InterPro" id="IPR036412">
    <property type="entry name" value="HAD-like_sf"/>
</dbReference>
<dbReference type="InterPro" id="IPR023198">
    <property type="entry name" value="PGP-like_dom2"/>
</dbReference>
<dbReference type="SUPFAM" id="SSF56784">
    <property type="entry name" value="HAD-like"/>
    <property type="match status" value="1"/>
</dbReference>